<dbReference type="PANTHER" id="PTHR43075:SF1">
    <property type="entry name" value="FORMATE LYASE ACTIVATING ENZYME, PUTATIVE (AFU_ORTHOLOGUE AFUA_2G15630)-RELATED"/>
    <property type="match status" value="1"/>
</dbReference>
<dbReference type="InterPro" id="IPR040085">
    <property type="entry name" value="MJ0674-like"/>
</dbReference>
<name>A0A1W2A5Z6_9FIRM</name>
<reference evidence="6 7" key="1">
    <citation type="submission" date="2017-04" db="EMBL/GenBank/DDBJ databases">
        <authorList>
            <person name="Afonso C.L."/>
            <person name="Miller P.J."/>
            <person name="Scott M.A."/>
            <person name="Spackman E."/>
            <person name="Goraichik I."/>
            <person name="Dimitrov K.M."/>
            <person name="Suarez D.L."/>
            <person name="Swayne D.E."/>
        </authorList>
    </citation>
    <scope>NUCLEOTIDE SEQUENCE [LARGE SCALE GENOMIC DNA]</scope>
    <source>
        <strain evidence="6 7">DSM 12816</strain>
    </source>
</reference>
<proteinExistence type="predicted"/>
<organism evidence="6 7">
    <name type="scientific">Papillibacter cinnamivorans DSM 12816</name>
    <dbReference type="NCBI Taxonomy" id="1122930"/>
    <lineage>
        <taxon>Bacteria</taxon>
        <taxon>Bacillati</taxon>
        <taxon>Bacillota</taxon>
        <taxon>Clostridia</taxon>
        <taxon>Eubacteriales</taxon>
        <taxon>Oscillospiraceae</taxon>
        <taxon>Papillibacter</taxon>
    </lineage>
</organism>
<evidence type="ECO:0000256" key="1">
    <source>
        <dbReference type="ARBA" id="ARBA00022691"/>
    </source>
</evidence>
<dbReference type="PANTHER" id="PTHR43075">
    <property type="entry name" value="FORMATE LYASE ACTIVATING ENZYME, PUTATIVE (AFU_ORTHOLOGUE AFUA_2G15630)-RELATED"/>
    <property type="match status" value="1"/>
</dbReference>
<evidence type="ECO:0000256" key="3">
    <source>
        <dbReference type="ARBA" id="ARBA00023004"/>
    </source>
</evidence>
<keyword evidence="2 5" id="KW-0479">Metal-binding</keyword>
<keyword evidence="4 5" id="KW-0411">Iron-sulfur</keyword>
<dbReference type="OrthoDB" id="9781783at2"/>
<sequence>MSKPCQLCPRRCLVLRPESAPPGKGPGACRMGRLPVVARAGLHLWEEPCISGARGSGTVFFSGCSLGCVFCQNYKISSECFGREISVSRLREIYRELLGQGAHNINLVSPAHFADAVLESLDPPLPVPVVWNSGGYDRVDTLRRLEGKVQVYLPDMKYSDDALSLRYSGATDYFETAKAAITEMVRQTGPYEMKDGLLEKGVLIRHLILPGQMDNTRGVIDWISAAFPPKTVLVSLMGQYTPCGPAAASPPLDRRVTRAEYRAMEEYLLAAGITDGYLQEPDASGPACIPDFDLTGI</sequence>
<dbReference type="Gene3D" id="3.20.20.70">
    <property type="entry name" value="Aldolase class I"/>
    <property type="match status" value="1"/>
</dbReference>
<dbReference type="EMBL" id="FWXW01000003">
    <property type="protein sequence ID" value="SMC56159.1"/>
    <property type="molecule type" value="Genomic_DNA"/>
</dbReference>
<evidence type="ECO:0000313" key="6">
    <source>
        <dbReference type="EMBL" id="SMC56159.1"/>
    </source>
</evidence>
<dbReference type="AlphaFoldDB" id="A0A1W2A5Z6"/>
<dbReference type="STRING" id="1122930.SAMN02745168_1547"/>
<dbReference type="SFLD" id="SFLDG01099">
    <property type="entry name" value="Uncharacterised_Radical_SAM_Su"/>
    <property type="match status" value="1"/>
</dbReference>
<evidence type="ECO:0000256" key="5">
    <source>
        <dbReference type="PIRSR" id="PIRSR004869-50"/>
    </source>
</evidence>
<dbReference type="GO" id="GO:0051536">
    <property type="term" value="F:iron-sulfur cluster binding"/>
    <property type="evidence" value="ECO:0007669"/>
    <property type="project" value="UniProtKB-KW"/>
</dbReference>
<feature type="binding site" evidence="5">
    <location>
        <position position="64"/>
    </location>
    <ligand>
        <name>[4Fe-4S] cluster</name>
        <dbReference type="ChEBI" id="CHEBI:49883"/>
        <note>4Fe-4S-S-AdoMet</note>
    </ligand>
</feature>
<dbReference type="Proteomes" id="UP000192790">
    <property type="component" value="Unassembled WGS sequence"/>
</dbReference>
<keyword evidence="1 5" id="KW-0949">S-adenosyl-L-methionine</keyword>
<dbReference type="InterPro" id="IPR016431">
    <property type="entry name" value="Pyrv-formate_lyase-activ_prd"/>
</dbReference>
<evidence type="ECO:0000313" key="7">
    <source>
        <dbReference type="Proteomes" id="UP000192790"/>
    </source>
</evidence>
<dbReference type="PIRSF" id="PIRSF004869">
    <property type="entry name" value="PflX_prd"/>
    <property type="match status" value="1"/>
</dbReference>
<dbReference type="GO" id="GO:0046872">
    <property type="term" value="F:metal ion binding"/>
    <property type="evidence" value="ECO:0007669"/>
    <property type="project" value="UniProtKB-KW"/>
</dbReference>
<evidence type="ECO:0000256" key="2">
    <source>
        <dbReference type="ARBA" id="ARBA00022723"/>
    </source>
</evidence>
<keyword evidence="6" id="KW-0456">Lyase</keyword>
<keyword evidence="7" id="KW-1185">Reference proteome</keyword>
<evidence type="ECO:0000256" key="4">
    <source>
        <dbReference type="ARBA" id="ARBA00023014"/>
    </source>
</evidence>
<gene>
    <name evidence="6" type="ORF">SAMN02745168_1547</name>
</gene>
<dbReference type="InterPro" id="IPR013785">
    <property type="entry name" value="Aldolase_TIM"/>
</dbReference>
<accession>A0A1W2A5Z6</accession>
<keyword evidence="3 5" id="KW-0408">Iron</keyword>
<keyword evidence="6" id="KW-0670">Pyruvate</keyword>
<feature type="binding site" evidence="5">
    <location>
        <position position="71"/>
    </location>
    <ligand>
        <name>[4Fe-4S] cluster</name>
        <dbReference type="ChEBI" id="CHEBI:49883"/>
        <note>4Fe-4S-S-AdoMet</note>
    </ligand>
</feature>
<dbReference type="GO" id="GO:0016829">
    <property type="term" value="F:lyase activity"/>
    <property type="evidence" value="ECO:0007669"/>
    <property type="project" value="UniProtKB-KW"/>
</dbReference>
<feature type="binding site" evidence="5">
    <location>
        <position position="68"/>
    </location>
    <ligand>
        <name>[4Fe-4S] cluster</name>
        <dbReference type="ChEBI" id="CHEBI:49883"/>
        <note>4Fe-4S-S-AdoMet</note>
    </ligand>
</feature>
<dbReference type="CDD" id="cd01335">
    <property type="entry name" value="Radical_SAM"/>
    <property type="match status" value="1"/>
</dbReference>
<dbReference type="InterPro" id="IPR007197">
    <property type="entry name" value="rSAM"/>
</dbReference>
<comment type="cofactor">
    <cofactor evidence="5">
        <name>[4Fe-4S] cluster</name>
        <dbReference type="ChEBI" id="CHEBI:49883"/>
    </cofactor>
    <text evidence="5">Binds 1 [4Fe-4S] cluster. The cluster is coordinated with 3 cysteines and an exchangeable S-adenosyl-L-methionine.</text>
</comment>
<dbReference type="SFLD" id="SFLDS00029">
    <property type="entry name" value="Radical_SAM"/>
    <property type="match status" value="1"/>
</dbReference>
<protein>
    <submittedName>
        <fullName evidence="6">Putative pyruvate formate lyase activating enzyme</fullName>
    </submittedName>
</protein>